<keyword evidence="3" id="KW-0479">Metal-binding</keyword>
<dbReference type="AlphaFoldDB" id="A0A0C3BR30"/>
<dbReference type="Gene3D" id="3.20.20.140">
    <property type="entry name" value="Metal-dependent hydrolases"/>
    <property type="match status" value="1"/>
</dbReference>
<keyword evidence="2" id="KW-0540">Nuclease</keyword>
<organism evidence="5 6">
    <name type="scientific">Serendipita vermifera MAFF 305830</name>
    <dbReference type="NCBI Taxonomy" id="933852"/>
    <lineage>
        <taxon>Eukaryota</taxon>
        <taxon>Fungi</taxon>
        <taxon>Dikarya</taxon>
        <taxon>Basidiomycota</taxon>
        <taxon>Agaricomycotina</taxon>
        <taxon>Agaricomycetes</taxon>
        <taxon>Sebacinales</taxon>
        <taxon>Serendipitaceae</taxon>
        <taxon>Serendipita</taxon>
    </lineage>
</organism>
<protein>
    <recommendedName>
        <fullName evidence="7">Mg-dependent DNase</fullName>
    </recommendedName>
</protein>
<dbReference type="InterPro" id="IPR050891">
    <property type="entry name" value="TatD-type_Hydrolase"/>
</dbReference>
<evidence type="ECO:0000256" key="3">
    <source>
        <dbReference type="ARBA" id="ARBA00022723"/>
    </source>
</evidence>
<evidence type="ECO:0000313" key="5">
    <source>
        <dbReference type="EMBL" id="KIM34544.1"/>
    </source>
</evidence>
<dbReference type="InterPro" id="IPR032466">
    <property type="entry name" value="Metal_Hydrolase"/>
</dbReference>
<dbReference type="CDD" id="cd01310">
    <property type="entry name" value="TatD_DNAse"/>
    <property type="match status" value="1"/>
</dbReference>
<dbReference type="PANTHER" id="PTHR10060:SF15">
    <property type="entry name" value="DEOXYRIBONUCLEASE TATDN1"/>
    <property type="match status" value="1"/>
</dbReference>
<keyword evidence="4" id="KW-0378">Hydrolase</keyword>
<dbReference type="Pfam" id="PF01026">
    <property type="entry name" value="TatD_DNase"/>
    <property type="match status" value="1"/>
</dbReference>
<proteinExistence type="inferred from homology"/>
<dbReference type="HOGENOM" id="CLU_031506_1_0_1"/>
<dbReference type="GO" id="GO:0005829">
    <property type="term" value="C:cytosol"/>
    <property type="evidence" value="ECO:0007669"/>
    <property type="project" value="TreeGrafter"/>
</dbReference>
<sequence>MRTSLAATGAYHRIALTRQSLFYTTPRKLPGKKTTYPHRSYSFNMTTQQPASSIRYIDVGVNLTDPVFKGIHRGKRKHADDFAAVLGRAKAAGVVNQIITGGSLSESRQALKLAETHGFYATVGCHPTRSSEPTKKPEGVYMKSIDDLITAHLSGPGRVVAVGECGLDYDRLHFADKETQKKAFREQLELAKKHHLPLFLHSRAAHADFVALLTEAGMHENGGEAIGGKSGVAHSFTGETSEMEELVSMGYYISVNGCSMKTATQLEMIKKIPLDKLLLETDAPWCSLTGGHASKDYLTSLPPHLRGLYMPAAAQPDRWQEGKAVKGRNEPCAIGAVAYVVAQLKGVPLEEVTEHAWRNTLALFNIDEGQ</sequence>
<dbReference type="Proteomes" id="UP000054097">
    <property type="component" value="Unassembled WGS sequence"/>
</dbReference>
<comment type="similarity">
    <text evidence="1">Belongs to the metallo-dependent hydrolases superfamily. TatD-type hydrolase family.</text>
</comment>
<accession>A0A0C3BR30</accession>
<dbReference type="EMBL" id="KN824277">
    <property type="protein sequence ID" value="KIM34544.1"/>
    <property type="molecule type" value="Genomic_DNA"/>
</dbReference>
<dbReference type="GO" id="GO:0046872">
    <property type="term" value="F:metal ion binding"/>
    <property type="evidence" value="ECO:0007669"/>
    <property type="project" value="UniProtKB-KW"/>
</dbReference>
<gene>
    <name evidence="5" type="ORF">M408DRAFT_97939</name>
</gene>
<evidence type="ECO:0000256" key="4">
    <source>
        <dbReference type="ARBA" id="ARBA00022801"/>
    </source>
</evidence>
<evidence type="ECO:0000256" key="1">
    <source>
        <dbReference type="ARBA" id="ARBA00009275"/>
    </source>
</evidence>
<dbReference type="PANTHER" id="PTHR10060">
    <property type="entry name" value="TATD FAMILY DEOXYRIBONUCLEASE"/>
    <property type="match status" value="1"/>
</dbReference>
<name>A0A0C3BR30_SERVB</name>
<keyword evidence="6" id="KW-1185">Reference proteome</keyword>
<evidence type="ECO:0000313" key="6">
    <source>
        <dbReference type="Proteomes" id="UP000054097"/>
    </source>
</evidence>
<dbReference type="STRING" id="933852.A0A0C3BR30"/>
<dbReference type="SUPFAM" id="SSF51556">
    <property type="entry name" value="Metallo-dependent hydrolases"/>
    <property type="match status" value="1"/>
</dbReference>
<evidence type="ECO:0008006" key="7">
    <source>
        <dbReference type="Google" id="ProtNLM"/>
    </source>
</evidence>
<dbReference type="GO" id="GO:0008296">
    <property type="term" value="F:3'-5'-DNA exonuclease activity"/>
    <property type="evidence" value="ECO:0007669"/>
    <property type="project" value="TreeGrafter"/>
</dbReference>
<dbReference type="InterPro" id="IPR001130">
    <property type="entry name" value="TatD-like"/>
</dbReference>
<evidence type="ECO:0000256" key="2">
    <source>
        <dbReference type="ARBA" id="ARBA00022722"/>
    </source>
</evidence>
<reference evidence="5 6" key="1">
    <citation type="submission" date="2014-04" db="EMBL/GenBank/DDBJ databases">
        <authorList>
            <consortium name="DOE Joint Genome Institute"/>
            <person name="Kuo A."/>
            <person name="Zuccaro A."/>
            <person name="Kohler A."/>
            <person name="Nagy L.G."/>
            <person name="Floudas D."/>
            <person name="Copeland A."/>
            <person name="Barry K.W."/>
            <person name="Cichocki N."/>
            <person name="Veneault-Fourrey C."/>
            <person name="LaButti K."/>
            <person name="Lindquist E.A."/>
            <person name="Lipzen A."/>
            <person name="Lundell T."/>
            <person name="Morin E."/>
            <person name="Murat C."/>
            <person name="Sun H."/>
            <person name="Tunlid A."/>
            <person name="Henrissat B."/>
            <person name="Grigoriev I.V."/>
            <person name="Hibbett D.S."/>
            <person name="Martin F."/>
            <person name="Nordberg H.P."/>
            <person name="Cantor M.N."/>
            <person name="Hua S.X."/>
        </authorList>
    </citation>
    <scope>NUCLEOTIDE SEQUENCE [LARGE SCALE GENOMIC DNA]</scope>
    <source>
        <strain evidence="5 6">MAFF 305830</strain>
    </source>
</reference>
<dbReference type="OrthoDB" id="6079689at2759"/>
<reference evidence="6" key="2">
    <citation type="submission" date="2015-01" db="EMBL/GenBank/DDBJ databases">
        <title>Evolutionary Origins and Diversification of the Mycorrhizal Mutualists.</title>
        <authorList>
            <consortium name="DOE Joint Genome Institute"/>
            <consortium name="Mycorrhizal Genomics Consortium"/>
            <person name="Kohler A."/>
            <person name="Kuo A."/>
            <person name="Nagy L.G."/>
            <person name="Floudas D."/>
            <person name="Copeland A."/>
            <person name="Barry K.W."/>
            <person name="Cichocki N."/>
            <person name="Veneault-Fourrey C."/>
            <person name="LaButti K."/>
            <person name="Lindquist E.A."/>
            <person name="Lipzen A."/>
            <person name="Lundell T."/>
            <person name="Morin E."/>
            <person name="Murat C."/>
            <person name="Riley R."/>
            <person name="Ohm R."/>
            <person name="Sun H."/>
            <person name="Tunlid A."/>
            <person name="Henrissat B."/>
            <person name="Grigoriev I.V."/>
            <person name="Hibbett D.S."/>
            <person name="Martin F."/>
        </authorList>
    </citation>
    <scope>NUCLEOTIDE SEQUENCE [LARGE SCALE GENOMIC DNA]</scope>
    <source>
        <strain evidence="6">MAFF 305830</strain>
    </source>
</reference>